<proteinExistence type="predicted"/>
<evidence type="ECO:0000256" key="1">
    <source>
        <dbReference type="SAM" id="MobiDB-lite"/>
    </source>
</evidence>
<reference evidence="4" key="1">
    <citation type="submission" date="2022-11" db="UniProtKB">
        <authorList>
            <consortium name="WormBaseParasite"/>
        </authorList>
    </citation>
    <scope>IDENTIFICATION</scope>
</reference>
<feature type="region of interest" description="Disordered" evidence="1">
    <location>
        <begin position="312"/>
        <end position="337"/>
    </location>
</feature>
<evidence type="ECO:0000313" key="4">
    <source>
        <dbReference type="WBParaSite" id="PSAMB.scaffold3096size19692.g20386.t2"/>
    </source>
</evidence>
<name>A0A914W3J9_9BILA</name>
<feature type="compositionally biased region" description="Low complexity" evidence="1">
    <location>
        <begin position="312"/>
        <end position="327"/>
    </location>
</feature>
<feature type="compositionally biased region" description="Polar residues" evidence="1">
    <location>
        <begin position="277"/>
        <end position="289"/>
    </location>
</feature>
<keyword evidence="3" id="KW-1185">Reference proteome</keyword>
<feature type="region of interest" description="Disordered" evidence="1">
    <location>
        <begin position="43"/>
        <end position="101"/>
    </location>
</feature>
<sequence>MLCNLDPYLRPPLKQCKRNIDKYLKEACPSLALRLEAADALEESDRSNRSQEASAIKTNVLQNSASAKSDQFTTPETFSVQTANNKNTLSNGSDIGLKQVSPQIPAMKISERKETLPSQPPVKDDNRNQLASRFKVADILEKPDRNVSSHAAPEIKVQKEILTKRDASKNENIPTPKISQVRTLDNEYTSNNGNGTEVLKSYLLIPSTTSLQRKETLPPEPLAHDANHNSVLMDERQSHCITKKCRRNIIIISAILIFIFAAIAVVAIILSKKNESQEPQNEHSSTTIPTAGSTSSVSGASTITTTTLFPTTTVSQQQSTEHSISPSTPSPTNPSDPTVCYNTELSKAVYTALKIYSSNATAIALKIGDSLSENPAFEGFNYAVFVAQLGTNWAWSVKGNIEPNTYCRITVSNQWFVSVTPIPTNCPTYEDINALRLRKTSNQLHERRSNKFPDTGLLQLPGEQFKATCDDPDLKSFIMQMLTAPNPNTAHLTDSIYDYVNRTYYEAQLCQEFMVQVTFDDNNGAFYHTASEIRVCLVYNDQWFVTVTSDICRLPPPSQPSQPPTAVPGNASVSGCDSALISLLIVLAISFLTSI</sequence>
<evidence type="ECO:0000256" key="2">
    <source>
        <dbReference type="SAM" id="Phobius"/>
    </source>
</evidence>
<dbReference type="AlphaFoldDB" id="A0A914W3J9"/>
<evidence type="ECO:0000313" key="3">
    <source>
        <dbReference type="Proteomes" id="UP000887566"/>
    </source>
</evidence>
<keyword evidence="2" id="KW-0812">Transmembrane</keyword>
<keyword evidence="2" id="KW-1133">Transmembrane helix</keyword>
<accession>A0A914W3J9</accession>
<dbReference type="Proteomes" id="UP000887566">
    <property type="component" value="Unplaced"/>
</dbReference>
<protein>
    <submittedName>
        <fullName evidence="4">Uncharacterized protein</fullName>
    </submittedName>
</protein>
<feature type="compositionally biased region" description="Polar residues" evidence="1">
    <location>
        <begin position="50"/>
        <end position="93"/>
    </location>
</feature>
<keyword evidence="2" id="KW-0472">Membrane</keyword>
<organism evidence="3 4">
    <name type="scientific">Plectus sambesii</name>
    <dbReference type="NCBI Taxonomy" id="2011161"/>
    <lineage>
        <taxon>Eukaryota</taxon>
        <taxon>Metazoa</taxon>
        <taxon>Ecdysozoa</taxon>
        <taxon>Nematoda</taxon>
        <taxon>Chromadorea</taxon>
        <taxon>Plectida</taxon>
        <taxon>Plectina</taxon>
        <taxon>Plectoidea</taxon>
        <taxon>Plectidae</taxon>
        <taxon>Plectus</taxon>
    </lineage>
</organism>
<feature type="region of interest" description="Disordered" evidence="1">
    <location>
        <begin position="276"/>
        <end position="299"/>
    </location>
</feature>
<feature type="compositionally biased region" description="Low complexity" evidence="1">
    <location>
        <begin position="290"/>
        <end position="299"/>
    </location>
</feature>
<feature type="transmembrane region" description="Helical" evidence="2">
    <location>
        <begin position="249"/>
        <end position="270"/>
    </location>
</feature>
<dbReference type="WBParaSite" id="PSAMB.scaffold3096size19692.g20386.t2">
    <property type="protein sequence ID" value="PSAMB.scaffold3096size19692.g20386.t2"/>
    <property type="gene ID" value="PSAMB.scaffold3096size19692.g20386"/>
</dbReference>